<dbReference type="InterPro" id="IPR045385">
    <property type="entry name" value="DUF6526"/>
</dbReference>
<reference evidence="2 3" key="1">
    <citation type="submission" date="2018-01" db="EMBL/GenBank/DDBJ databases">
        <title>A novel member of the phylum Bacteroidetes isolated from glacier ice.</title>
        <authorList>
            <person name="Liu Q."/>
            <person name="Xin Y.-H."/>
        </authorList>
    </citation>
    <scope>NUCLEOTIDE SEQUENCE [LARGE SCALE GENOMIC DNA]</scope>
    <source>
        <strain evidence="2 3">RB1R16</strain>
    </source>
</reference>
<dbReference type="Proteomes" id="UP000239872">
    <property type="component" value="Unassembled WGS sequence"/>
</dbReference>
<feature type="transmembrane region" description="Helical" evidence="1">
    <location>
        <begin position="12"/>
        <end position="31"/>
    </location>
</feature>
<dbReference type="OrthoDB" id="765463at2"/>
<protein>
    <submittedName>
        <fullName evidence="2">Uncharacterized protein</fullName>
    </submittedName>
</protein>
<keyword evidence="3" id="KW-1185">Reference proteome</keyword>
<organism evidence="2 3">
    <name type="scientific">Flavipsychrobacter stenotrophus</name>
    <dbReference type="NCBI Taxonomy" id="2077091"/>
    <lineage>
        <taxon>Bacteria</taxon>
        <taxon>Pseudomonadati</taxon>
        <taxon>Bacteroidota</taxon>
        <taxon>Chitinophagia</taxon>
        <taxon>Chitinophagales</taxon>
        <taxon>Chitinophagaceae</taxon>
        <taxon>Flavipsychrobacter</taxon>
    </lineage>
</organism>
<dbReference type="AlphaFoldDB" id="A0A2S7STQ5"/>
<evidence type="ECO:0000256" key="1">
    <source>
        <dbReference type="SAM" id="Phobius"/>
    </source>
</evidence>
<accession>A0A2S7STQ5</accession>
<dbReference type="EMBL" id="PPSL01000004">
    <property type="protein sequence ID" value="PQJ10273.1"/>
    <property type="molecule type" value="Genomic_DNA"/>
</dbReference>
<dbReference type="RefSeq" id="WP_105040282.1">
    <property type="nucleotide sequence ID" value="NZ_PPSL01000004.1"/>
</dbReference>
<name>A0A2S7STQ5_9BACT</name>
<keyword evidence="1" id="KW-0472">Membrane</keyword>
<feature type="transmembrane region" description="Helical" evidence="1">
    <location>
        <begin position="43"/>
        <end position="62"/>
    </location>
</feature>
<gene>
    <name evidence="2" type="ORF">CJD36_016445</name>
</gene>
<evidence type="ECO:0000313" key="2">
    <source>
        <dbReference type="EMBL" id="PQJ10273.1"/>
    </source>
</evidence>
<comment type="caution">
    <text evidence="2">The sequence shown here is derived from an EMBL/GenBank/DDBJ whole genome shotgun (WGS) entry which is preliminary data.</text>
</comment>
<keyword evidence="1" id="KW-1133">Transmembrane helix</keyword>
<proteinExistence type="predicted"/>
<keyword evidence="1" id="KW-0812">Transmembrane</keyword>
<dbReference type="Pfam" id="PF20136">
    <property type="entry name" value="DUF6526"/>
    <property type="match status" value="1"/>
</dbReference>
<sequence length="145" mass="17218">MKKQEYSNHIQWYVPQHFIFYPVVLAASIYSGRRAFTHPEVQMEWLAITGIFLLLAWLSFMMRQHYGLINQNRTVRLELRLRYFILTQQRLEPIEQQLSFGQLSALRFASDEELPALVQRAVAEKLSPTDIKKAIKNWEGDYMRV</sequence>
<evidence type="ECO:0000313" key="3">
    <source>
        <dbReference type="Proteomes" id="UP000239872"/>
    </source>
</evidence>